<dbReference type="Proteomes" id="UP000266005">
    <property type="component" value="Unassembled WGS sequence"/>
</dbReference>
<dbReference type="AlphaFoldDB" id="A0A399SFE2"/>
<evidence type="ECO:0000313" key="1">
    <source>
        <dbReference type="EMBL" id="RIJ41724.1"/>
    </source>
</evidence>
<gene>
    <name evidence="1" type="ORF">D1627_06785</name>
</gene>
<keyword evidence="2" id="KW-1185">Reference proteome</keyword>
<proteinExistence type="predicted"/>
<comment type="caution">
    <text evidence="1">The sequence shown here is derived from an EMBL/GenBank/DDBJ whole genome shotgun (WGS) entry which is preliminary data.</text>
</comment>
<name>A0A399SFE2_9BACT</name>
<reference evidence="2" key="1">
    <citation type="submission" date="2018-08" db="EMBL/GenBank/DDBJ databases">
        <title>Mucilaginibacter sp. MYSH2.</title>
        <authorList>
            <person name="Seo T."/>
        </authorList>
    </citation>
    <scope>NUCLEOTIDE SEQUENCE [LARGE SCALE GENOMIC DNA]</scope>
    <source>
        <strain evidence="2">KIRAN</strain>
    </source>
</reference>
<organism evidence="1 2">
    <name type="scientific">Pontibacter oryzae</name>
    <dbReference type="NCBI Taxonomy" id="2304593"/>
    <lineage>
        <taxon>Bacteria</taxon>
        <taxon>Pseudomonadati</taxon>
        <taxon>Bacteroidota</taxon>
        <taxon>Cytophagia</taxon>
        <taxon>Cytophagales</taxon>
        <taxon>Hymenobacteraceae</taxon>
        <taxon>Pontibacter</taxon>
    </lineage>
</organism>
<dbReference type="EMBL" id="QWGE01000002">
    <property type="protein sequence ID" value="RIJ41724.1"/>
    <property type="molecule type" value="Genomic_DNA"/>
</dbReference>
<accession>A0A399SFE2</accession>
<sequence>MASGATRQKSDKIKPNSFLDNRMNGIGYFSHTLRINDNPAAIAISNPAELILSSPVYAFVAR</sequence>
<protein>
    <submittedName>
        <fullName evidence="1">Uncharacterized protein</fullName>
    </submittedName>
</protein>
<evidence type="ECO:0000313" key="2">
    <source>
        <dbReference type="Proteomes" id="UP000266005"/>
    </source>
</evidence>